<dbReference type="PANTHER" id="PTHR43155">
    <property type="entry name" value="CYCLIC DI-GMP PHOSPHODIESTERASE PA4108-RELATED"/>
    <property type="match status" value="1"/>
</dbReference>
<accession>A0A916VJB0</accession>
<dbReference type="CDD" id="cd00077">
    <property type="entry name" value="HDc"/>
    <property type="match status" value="1"/>
</dbReference>
<gene>
    <name evidence="2" type="ORF">GCM10011403_24360</name>
</gene>
<dbReference type="EMBL" id="BMIY01000010">
    <property type="protein sequence ID" value="GFZ80263.1"/>
    <property type="molecule type" value="Genomic_DNA"/>
</dbReference>
<proteinExistence type="predicted"/>
<evidence type="ECO:0000313" key="2">
    <source>
        <dbReference type="EMBL" id="GFZ80263.1"/>
    </source>
</evidence>
<dbReference type="PROSITE" id="PS51832">
    <property type="entry name" value="HD_GYP"/>
    <property type="match status" value="1"/>
</dbReference>
<sequence>MLEDQDELDKLRSCGIKTVSIDLSQSKLVSPAISPVPQKVESIGGAPPFAKQPIASTSTNISFREELKQARRTCSMAMREVSTLFSQARMGKAISMDGAEDTVKQIRGSVSRNPQALITLARLKTADSYTYMHSVAVCALMIALAKELKLNDRMVENAGRAGLMHDVGKMMVPDKILNKPDRLTSEEFAIIREHPERGAELLGQIETIPAEVIDACRHHHEKMDGTGYPGKQKGKEISLLSRMAAVCDVYDAITSDRPYKKGWGPAESLQRMASWEGHFDKKIFQAFVKTVGIYPVGSLVRLKSQHLAVVVEQNEGNLVSPVVKIFFSLRSDLPVKPRLLDLANKNNSDTIVGRESHSKWNFPYLDELWQEST</sequence>
<dbReference type="InterPro" id="IPR003607">
    <property type="entry name" value="HD/PDEase_dom"/>
</dbReference>
<dbReference type="GO" id="GO:0008081">
    <property type="term" value="F:phosphoric diester hydrolase activity"/>
    <property type="evidence" value="ECO:0007669"/>
    <property type="project" value="UniProtKB-ARBA"/>
</dbReference>
<comment type="caution">
    <text evidence="2">The sequence shown here is derived from an EMBL/GenBank/DDBJ whole genome shotgun (WGS) entry which is preliminary data.</text>
</comment>
<dbReference type="Pfam" id="PF13487">
    <property type="entry name" value="HD_5"/>
    <property type="match status" value="1"/>
</dbReference>
<reference evidence="2" key="1">
    <citation type="journal article" date="2014" name="Int. J. Syst. Evol. Microbiol.">
        <title>Complete genome sequence of Corynebacterium casei LMG S-19264T (=DSM 44701T), isolated from a smear-ripened cheese.</title>
        <authorList>
            <consortium name="US DOE Joint Genome Institute (JGI-PGF)"/>
            <person name="Walter F."/>
            <person name="Albersmeier A."/>
            <person name="Kalinowski J."/>
            <person name="Ruckert C."/>
        </authorList>
    </citation>
    <scope>NUCLEOTIDE SEQUENCE</scope>
    <source>
        <strain evidence="2">CGMCC 1.15425</strain>
    </source>
</reference>
<dbReference type="InterPro" id="IPR006675">
    <property type="entry name" value="HDIG_dom"/>
</dbReference>
<dbReference type="SMART" id="SM00471">
    <property type="entry name" value="HDc"/>
    <property type="match status" value="1"/>
</dbReference>
<dbReference type="Proteomes" id="UP000627715">
    <property type="component" value="Unassembled WGS sequence"/>
</dbReference>
<dbReference type="InterPro" id="IPR021812">
    <property type="entry name" value="DUF3391"/>
</dbReference>
<dbReference type="SUPFAM" id="SSF109604">
    <property type="entry name" value="HD-domain/PDEase-like"/>
    <property type="match status" value="1"/>
</dbReference>
<evidence type="ECO:0000259" key="1">
    <source>
        <dbReference type="PROSITE" id="PS51832"/>
    </source>
</evidence>
<dbReference type="PANTHER" id="PTHR43155:SF2">
    <property type="entry name" value="CYCLIC DI-GMP PHOSPHODIESTERASE PA4108"/>
    <property type="match status" value="1"/>
</dbReference>
<dbReference type="Pfam" id="PF11871">
    <property type="entry name" value="DUF3391"/>
    <property type="match status" value="1"/>
</dbReference>
<keyword evidence="3" id="KW-1185">Reference proteome</keyword>
<name>A0A916VJB0_9GAMM</name>
<organism evidence="2 3">
    <name type="scientific">Pseudohongiella nitratireducens</name>
    <dbReference type="NCBI Taxonomy" id="1768907"/>
    <lineage>
        <taxon>Bacteria</taxon>
        <taxon>Pseudomonadati</taxon>
        <taxon>Pseudomonadota</taxon>
        <taxon>Gammaproteobacteria</taxon>
        <taxon>Pseudomonadales</taxon>
        <taxon>Pseudohongiellaceae</taxon>
        <taxon>Pseudohongiella</taxon>
    </lineage>
</organism>
<reference evidence="2" key="2">
    <citation type="submission" date="2020-09" db="EMBL/GenBank/DDBJ databases">
        <authorList>
            <person name="Sun Q."/>
            <person name="Zhou Y."/>
        </authorList>
    </citation>
    <scope>NUCLEOTIDE SEQUENCE</scope>
    <source>
        <strain evidence="2">CGMCC 1.15425</strain>
    </source>
</reference>
<dbReference type="Gene3D" id="1.10.3210.10">
    <property type="entry name" value="Hypothetical protein af1432"/>
    <property type="match status" value="1"/>
</dbReference>
<dbReference type="NCBIfam" id="TIGR00277">
    <property type="entry name" value="HDIG"/>
    <property type="match status" value="1"/>
</dbReference>
<feature type="domain" description="HD-GYP" evidence="1">
    <location>
        <begin position="106"/>
        <end position="303"/>
    </location>
</feature>
<evidence type="ECO:0000313" key="3">
    <source>
        <dbReference type="Proteomes" id="UP000627715"/>
    </source>
</evidence>
<dbReference type="AlphaFoldDB" id="A0A916VJB0"/>
<dbReference type="InterPro" id="IPR037522">
    <property type="entry name" value="HD_GYP_dom"/>
</dbReference>
<protein>
    <submittedName>
        <fullName evidence="2">Cyclic di-GMP phosphodiesterase</fullName>
    </submittedName>
</protein>